<evidence type="ECO:0000313" key="3">
    <source>
        <dbReference type="EMBL" id="CAD7694724.1"/>
    </source>
</evidence>
<organism evidence="3 4">
    <name type="scientific">Ostreobium quekettii</name>
    <dbReference type="NCBI Taxonomy" id="121088"/>
    <lineage>
        <taxon>Eukaryota</taxon>
        <taxon>Viridiplantae</taxon>
        <taxon>Chlorophyta</taxon>
        <taxon>core chlorophytes</taxon>
        <taxon>Ulvophyceae</taxon>
        <taxon>TCBD clade</taxon>
        <taxon>Bryopsidales</taxon>
        <taxon>Ostreobineae</taxon>
        <taxon>Ostreobiaceae</taxon>
        <taxon>Ostreobium</taxon>
    </lineage>
</organism>
<comment type="caution">
    <text evidence="3">The sequence shown here is derived from an EMBL/GenBank/DDBJ whole genome shotgun (WGS) entry which is preliminary data.</text>
</comment>
<feature type="transmembrane region" description="Helical" evidence="1">
    <location>
        <begin position="67"/>
        <end position="86"/>
    </location>
</feature>
<reference evidence="3" key="1">
    <citation type="submission" date="2020-12" db="EMBL/GenBank/DDBJ databases">
        <authorList>
            <person name="Iha C."/>
        </authorList>
    </citation>
    <scope>NUCLEOTIDE SEQUENCE</scope>
</reference>
<sequence>GAWSGLLVLQFALTRVLAETLSMPSDADTFDRHLMYETLSHFLLFGFLLGWFINITDHDRFIWLFSWRRWYFFVVYFGTSPVYSYVSDYGCMEHSMEDIANWGPGMWAAVGSCTTLPTQINKIRSLNILGMNAVMCAECCCTENVSGNCSVLISICDHSRQHIAHR</sequence>
<evidence type="ECO:0000313" key="4">
    <source>
        <dbReference type="Proteomes" id="UP000708148"/>
    </source>
</evidence>
<evidence type="ECO:0000256" key="2">
    <source>
        <dbReference type="SAM" id="SignalP"/>
    </source>
</evidence>
<feature type="transmembrane region" description="Helical" evidence="1">
    <location>
        <begin position="34"/>
        <end position="55"/>
    </location>
</feature>
<dbReference type="Proteomes" id="UP000708148">
    <property type="component" value="Unassembled WGS sequence"/>
</dbReference>
<protein>
    <submittedName>
        <fullName evidence="3">Uncharacterized protein</fullName>
    </submittedName>
</protein>
<keyword evidence="1" id="KW-1133">Transmembrane helix</keyword>
<evidence type="ECO:0000256" key="1">
    <source>
        <dbReference type="SAM" id="Phobius"/>
    </source>
</evidence>
<gene>
    <name evidence="3" type="ORF">OSTQU699_LOCUS87</name>
</gene>
<name>A0A8S1IMW5_9CHLO</name>
<feature type="signal peptide" evidence="2">
    <location>
        <begin position="1"/>
        <end position="18"/>
    </location>
</feature>
<dbReference type="OrthoDB" id="413369at2759"/>
<keyword evidence="1" id="KW-0812">Transmembrane</keyword>
<dbReference type="EMBL" id="CAJHUC010000101">
    <property type="protein sequence ID" value="CAD7694724.1"/>
    <property type="molecule type" value="Genomic_DNA"/>
</dbReference>
<feature type="non-terminal residue" evidence="3">
    <location>
        <position position="166"/>
    </location>
</feature>
<keyword evidence="2" id="KW-0732">Signal</keyword>
<feature type="chain" id="PRO_5035941292" evidence="2">
    <location>
        <begin position="19"/>
        <end position="166"/>
    </location>
</feature>
<keyword evidence="1" id="KW-0472">Membrane</keyword>
<dbReference type="AlphaFoldDB" id="A0A8S1IMW5"/>
<keyword evidence="4" id="KW-1185">Reference proteome</keyword>
<proteinExistence type="predicted"/>
<accession>A0A8S1IMW5</accession>